<evidence type="ECO:0000256" key="2">
    <source>
        <dbReference type="ARBA" id="ARBA00008520"/>
    </source>
</evidence>
<organism evidence="6 7">
    <name type="scientific">Plantactinospora sonchi</name>
    <dbReference type="NCBI Taxonomy" id="1544735"/>
    <lineage>
        <taxon>Bacteria</taxon>
        <taxon>Bacillati</taxon>
        <taxon>Actinomycetota</taxon>
        <taxon>Actinomycetes</taxon>
        <taxon>Micromonosporales</taxon>
        <taxon>Micromonosporaceae</taxon>
        <taxon>Plantactinospora</taxon>
    </lineage>
</organism>
<dbReference type="CDD" id="cd13585">
    <property type="entry name" value="PBP2_TMBP_like"/>
    <property type="match status" value="1"/>
</dbReference>
<dbReference type="InterPro" id="IPR006059">
    <property type="entry name" value="SBP"/>
</dbReference>
<evidence type="ECO:0000256" key="4">
    <source>
        <dbReference type="ARBA" id="ARBA00022729"/>
    </source>
</evidence>
<dbReference type="InterPro" id="IPR050490">
    <property type="entry name" value="Bact_solute-bd_prot1"/>
</dbReference>
<dbReference type="RefSeq" id="WP_331213869.1">
    <property type="nucleotide sequence ID" value="NZ_JAZGQK010000007.1"/>
</dbReference>
<sequence length="438" mass="47680">MTIRTTPTTIRPWRRWGAGLLAAVLAAGALAGCGEGDDPDGSREITVVLFGDAEEIAGYRTMVEAFEQASPEVDVTLSPVATQDELMARLTTSFAGGTPPDVFLLNYRRYGQFAAQGVIEPAQSYLDASTALDEGDFSPRALDAFRFDGRSLTCLPQNLSSLVVYYNTTMFRSKGITPPKAGWTWDDFLATAKTLTGGGTYGVGVEPSVPRLAPFVWSNGGDLVDHPERPSTLTLTAPPATREAVDWFLDLQLVHGVVPPDAEEQSESSEARFLRGTLGMYLNSRVAVPTLRTISGFEWDVAPLPVAPGGVPASILHSDAYCMSAGRPDHTGAWRFIEFAMGAQGQRILAESGRTVPSRLDVARSDVFLSPSLPPRSAQVYLDAEPQLRATPRTAGWSRVEKETDALLEEVFYGRIGREEGLRQIEERIRPLFQEPVR</sequence>
<dbReference type="PANTHER" id="PTHR43649:SF31">
    <property type="entry name" value="SN-GLYCEROL-3-PHOSPHATE-BINDING PERIPLASMIC PROTEIN UGPB"/>
    <property type="match status" value="1"/>
</dbReference>
<dbReference type="Proteomes" id="UP001332243">
    <property type="component" value="Unassembled WGS sequence"/>
</dbReference>
<dbReference type="Gene3D" id="3.40.190.10">
    <property type="entry name" value="Periplasmic binding protein-like II"/>
    <property type="match status" value="1"/>
</dbReference>
<evidence type="ECO:0000313" key="6">
    <source>
        <dbReference type="EMBL" id="MEE6258741.1"/>
    </source>
</evidence>
<dbReference type="SUPFAM" id="SSF53850">
    <property type="entry name" value="Periplasmic binding protein-like II"/>
    <property type="match status" value="1"/>
</dbReference>
<comment type="subcellular location">
    <subcellularLocation>
        <location evidence="1">Cell envelope</location>
    </subcellularLocation>
</comment>
<comment type="caution">
    <text evidence="6">The sequence shown here is derived from an EMBL/GenBank/DDBJ whole genome shotgun (WGS) entry which is preliminary data.</text>
</comment>
<evidence type="ECO:0000313" key="7">
    <source>
        <dbReference type="Proteomes" id="UP001332243"/>
    </source>
</evidence>
<reference evidence="6 7" key="1">
    <citation type="submission" date="2024-01" db="EMBL/GenBank/DDBJ databases">
        <title>Genome insights into Plantactinospora sonchi sp. nov.</title>
        <authorList>
            <person name="Wang L."/>
        </authorList>
    </citation>
    <scope>NUCLEOTIDE SEQUENCE [LARGE SCALE GENOMIC DNA]</scope>
    <source>
        <strain evidence="6 7">NEAU-QY2</strain>
    </source>
</reference>
<comment type="similarity">
    <text evidence="2">Belongs to the bacterial solute-binding protein 1 family.</text>
</comment>
<evidence type="ECO:0000256" key="1">
    <source>
        <dbReference type="ARBA" id="ARBA00004196"/>
    </source>
</evidence>
<name>A0ABU7RQL3_9ACTN</name>
<keyword evidence="3" id="KW-0813">Transport</keyword>
<dbReference type="PANTHER" id="PTHR43649">
    <property type="entry name" value="ARABINOSE-BINDING PROTEIN-RELATED"/>
    <property type="match status" value="1"/>
</dbReference>
<dbReference type="PROSITE" id="PS51257">
    <property type="entry name" value="PROKAR_LIPOPROTEIN"/>
    <property type="match status" value="1"/>
</dbReference>
<feature type="chain" id="PRO_5046906213" evidence="5">
    <location>
        <begin position="32"/>
        <end position="438"/>
    </location>
</feature>
<dbReference type="Pfam" id="PF01547">
    <property type="entry name" value="SBP_bac_1"/>
    <property type="match status" value="1"/>
</dbReference>
<keyword evidence="7" id="KW-1185">Reference proteome</keyword>
<feature type="signal peptide" evidence="5">
    <location>
        <begin position="1"/>
        <end position="31"/>
    </location>
</feature>
<dbReference type="EMBL" id="JAZGQK010000007">
    <property type="protein sequence ID" value="MEE6258741.1"/>
    <property type="molecule type" value="Genomic_DNA"/>
</dbReference>
<gene>
    <name evidence="6" type="ORF">V1633_09600</name>
</gene>
<evidence type="ECO:0000256" key="3">
    <source>
        <dbReference type="ARBA" id="ARBA00022448"/>
    </source>
</evidence>
<keyword evidence="4 5" id="KW-0732">Signal</keyword>
<proteinExistence type="inferred from homology"/>
<evidence type="ECO:0000256" key="5">
    <source>
        <dbReference type="SAM" id="SignalP"/>
    </source>
</evidence>
<protein>
    <submittedName>
        <fullName evidence="6">Sugar ABC transporter substrate-binding protein</fullName>
    </submittedName>
</protein>
<accession>A0ABU7RQL3</accession>